<dbReference type="CDD" id="cd02968">
    <property type="entry name" value="SCO"/>
    <property type="match status" value="1"/>
</dbReference>
<proteinExistence type="inferred from homology"/>
<keyword evidence="3" id="KW-0479">Metal-binding</keyword>
<organism evidence="6 10">
    <name type="scientific">Xanthomonas sacchari</name>
    <dbReference type="NCBI Taxonomy" id="56458"/>
    <lineage>
        <taxon>Bacteria</taxon>
        <taxon>Pseudomonadati</taxon>
        <taxon>Pseudomonadota</taxon>
        <taxon>Gammaproteobacteria</taxon>
        <taxon>Lysobacterales</taxon>
        <taxon>Lysobacteraceae</taxon>
        <taxon>Xanthomonas</taxon>
    </lineage>
</organism>
<dbReference type="InterPro" id="IPR003782">
    <property type="entry name" value="SCO1/SenC"/>
</dbReference>
<dbReference type="EMBL" id="CP099534">
    <property type="protein sequence ID" value="UYK90149.1"/>
    <property type="molecule type" value="Genomic_DNA"/>
</dbReference>
<dbReference type="Gene3D" id="3.40.30.10">
    <property type="entry name" value="Glutaredoxin"/>
    <property type="match status" value="1"/>
</dbReference>
<feature type="domain" description="Thioredoxin" evidence="5">
    <location>
        <begin position="44"/>
        <end position="212"/>
    </location>
</feature>
<dbReference type="HOGENOM" id="CLU_050131_3_2_6"/>
<dbReference type="InterPro" id="IPR036249">
    <property type="entry name" value="Thioredoxin-like_sf"/>
</dbReference>
<dbReference type="PROSITE" id="PS51352">
    <property type="entry name" value="THIOREDOXIN_2"/>
    <property type="match status" value="1"/>
</dbReference>
<feature type="binding site" evidence="3">
    <location>
        <position position="177"/>
    </location>
    <ligand>
        <name>Cu cation</name>
        <dbReference type="ChEBI" id="CHEBI:23378"/>
    </ligand>
</feature>
<evidence type="ECO:0000313" key="7">
    <source>
        <dbReference type="EMBL" id="PPU84736.1"/>
    </source>
</evidence>
<dbReference type="SUPFAM" id="SSF52833">
    <property type="entry name" value="Thioredoxin-like"/>
    <property type="match status" value="1"/>
</dbReference>
<dbReference type="GeneID" id="93878391"/>
<keyword evidence="2 3" id="KW-0186">Copper</keyword>
<dbReference type="STRING" id="56458.SB85_05805"/>
<dbReference type="OrthoDB" id="9790194at2"/>
<dbReference type="EMBL" id="JANFWR010000004">
    <property type="protein sequence ID" value="MCW0398159.1"/>
    <property type="molecule type" value="Genomic_DNA"/>
</dbReference>
<name>A0A0A8DUD0_9XANT</name>
<dbReference type="EMBL" id="MDEK01000002">
    <property type="protein sequence ID" value="PPU84736.1"/>
    <property type="molecule type" value="Genomic_DNA"/>
</dbReference>
<evidence type="ECO:0000313" key="10">
    <source>
        <dbReference type="Proteomes" id="UP001320843"/>
    </source>
</evidence>
<comment type="similarity">
    <text evidence="1">Belongs to the SCO1/2 family.</text>
</comment>
<evidence type="ECO:0000256" key="4">
    <source>
        <dbReference type="PIRSR" id="PIRSR603782-2"/>
    </source>
</evidence>
<evidence type="ECO:0000256" key="1">
    <source>
        <dbReference type="ARBA" id="ARBA00010996"/>
    </source>
</evidence>
<dbReference type="Proteomes" id="UP001320843">
    <property type="component" value="Unassembled WGS sequence"/>
</dbReference>
<dbReference type="Proteomes" id="UP001164392">
    <property type="component" value="Chromosome"/>
</dbReference>
<evidence type="ECO:0000259" key="5">
    <source>
        <dbReference type="PROSITE" id="PS51352"/>
    </source>
</evidence>
<protein>
    <submittedName>
        <fullName evidence="7">SCO family protein</fullName>
    </submittedName>
</protein>
<dbReference type="GO" id="GO:0046872">
    <property type="term" value="F:metal ion binding"/>
    <property type="evidence" value="ECO:0007669"/>
    <property type="project" value="UniProtKB-KW"/>
</dbReference>
<dbReference type="Proteomes" id="UP000247346">
    <property type="component" value="Unassembled WGS sequence"/>
</dbReference>
<dbReference type="AlphaFoldDB" id="A0A0A8DUD0"/>
<evidence type="ECO:0000256" key="2">
    <source>
        <dbReference type="ARBA" id="ARBA00023008"/>
    </source>
</evidence>
<dbReference type="KEGG" id="xsa:SB85_05805"/>
<dbReference type="PANTHER" id="PTHR12151:SF25">
    <property type="entry name" value="LINALOOL DEHYDRATASE_ISOMERASE DOMAIN-CONTAINING PROTEIN"/>
    <property type="match status" value="1"/>
</dbReference>
<evidence type="ECO:0000313" key="6">
    <source>
        <dbReference type="EMBL" id="MCW0398159.1"/>
    </source>
</evidence>
<evidence type="ECO:0000256" key="3">
    <source>
        <dbReference type="PIRSR" id="PIRSR603782-1"/>
    </source>
</evidence>
<accession>A0A0A8DUD0</accession>
<evidence type="ECO:0000313" key="8">
    <source>
        <dbReference type="EMBL" id="UYK90149.1"/>
    </source>
</evidence>
<keyword evidence="10" id="KW-1185">Reference proteome</keyword>
<dbReference type="InterPro" id="IPR013766">
    <property type="entry name" value="Thioredoxin_domain"/>
</dbReference>
<sequence length="216" mass="23539">MFNRTFGIVLVVALAAGLGLLLAQKYFGGSAAPAWPETRTVRMYPQPRPLPDFHLRQTDGTPLVPGELKGHWTLVFLGFTACPDVCPTTLADLARAQKQWETLPDTLRPRVLFVSVDPQRDTLPRLGEYAHAFHKDTIAATADVPELERFATALGFVFQKVPGKHYAENPNDYSMDHSAAIAVLDPQGRQAGLIRPPFDAAAIAADLQALTKATAP</sequence>
<reference evidence="6 10" key="2">
    <citation type="submission" date="2022-06" db="EMBL/GenBank/DDBJ databases">
        <title>Dynamics of rice microbiomes reveals core vertical transmitted seed endophytes.</title>
        <authorList>
            <person name="Liao K."/>
            <person name="Zhang X."/>
        </authorList>
    </citation>
    <scope>NUCLEOTIDE SEQUENCE [LARGE SCALE GENOMIC DNA]</scope>
    <source>
        <strain evidence="8">JR3-14</strain>
        <strain evidence="6 10">YT10-10-1</strain>
    </source>
</reference>
<dbReference type="Pfam" id="PF02630">
    <property type="entry name" value="SCO1-SenC"/>
    <property type="match status" value="1"/>
</dbReference>
<feature type="disulfide bond" description="Redox-active" evidence="4">
    <location>
        <begin position="82"/>
        <end position="86"/>
    </location>
</feature>
<feature type="binding site" evidence="3">
    <location>
        <position position="86"/>
    </location>
    <ligand>
        <name>Cu cation</name>
        <dbReference type="ChEBI" id="CHEBI:23378"/>
    </ligand>
</feature>
<dbReference type="PANTHER" id="PTHR12151">
    <property type="entry name" value="ELECTRON TRANSPORT PROTIN SCO1/SENC FAMILY MEMBER"/>
    <property type="match status" value="1"/>
</dbReference>
<keyword evidence="4" id="KW-1015">Disulfide bond</keyword>
<reference evidence="7 9" key="1">
    <citation type="submission" date="2016-08" db="EMBL/GenBank/DDBJ databases">
        <authorList>
            <person name="Seilhamer J.J."/>
        </authorList>
    </citation>
    <scope>NUCLEOTIDE SEQUENCE [LARGE SCALE GENOMIC DNA]</scope>
    <source>
        <strain evidence="7 9">CFBP4641</strain>
    </source>
</reference>
<dbReference type="RefSeq" id="WP_010340523.1">
    <property type="nucleotide sequence ID" value="NZ_CP010409.1"/>
</dbReference>
<evidence type="ECO:0000313" key="9">
    <source>
        <dbReference type="Proteomes" id="UP000247346"/>
    </source>
</evidence>
<feature type="binding site" evidence="3">
    <location>
        <position position="82"/>
    </location>
    <ligand>
        <name>Cu cation</name>
        <dbReference type="ChEBI" id="CHEBI:23378"/>
    </ligand>
</feature>
<gene>
    <name evidence="6" type="ORF">NB700_000715</name>
    <name evidence="8" type="ORF">NG824_06930</name>
    <name evidence="7" type="ORF">XsacCFBP4641_02775</name>
</gene>